<evidence type="ECO:0000256" key="16">
    <source>
        <dbReference type="SAM" id="MobiDB-lite"/>
    </source>
</evidence>
<feature type="compositionally biased region" description="Polar residues" evidence="16">
    <location>
        <begin position="219"/>
        <end position="232"/>
    </location>
</feature>
<sequence length="723" mass="77915">MQQYYSHNEPYVREPLGSSHVQYDAPSRRPVAQNPAYDYNQPAPPYYDDAPARLHQADSPSSSGRSQGHHNYPHPYAPNEAAPGSRGMQEIAEPPPPPRHADYSYYNRGGSSRGADNAAYGPYPGPSNITPGADNFSASASGGMAGIAYNVADRNARESGLEAMRATSQIPPPPSRAQYPNASRQPYPMNSNGGYPHDPNNPRGGNLAGRDSPSGLNPFGTTLDTPSGTHSPARSMRSFDPRDPYVDDPYQAYSSVPRNGGAQLGAVDPDDIEDDGDDGLHYPRRSQRNSMISASNSDRGARPAIGAAAAVGAAGGATGGLLGRNGHGGSGDHVYDAGASHEKPSAWLSKQKGGSKKWKWIAIIVIFLVIAGAIVGGVVGSLVAGNKSGGKDSAADDTNKNGDLNINSAEIKALLNNPNLHKVFPGMDYTPFNTQYPGCIHDPPSQNNITRDVAVLSQLTNKIRLYGTDCNQTQMLLHAIDRLQMKDSIKVWLGVWQDNNETTNARQLQQMWTILDTYGDAPFEGIIVANEVLFRQDMTITRLGSILDGVRTNLTAKKLNLPVATSDLGDDWTSALAADSDYVMANIHPFFAGVSADQAAAWTANFWKEKDGPFWKSDKKKNVISETGWPSGGGKDCGSDTTTTCSPGAVAGIDEMNRFMSDWVCQALDNGTNYFWFEAFDEPWKVQYNTPGKAWEDKWGLMDINRKLKDGVKIPNCGGKTVS</sequence>
<evidence type="ECO:0000256" key="5">
    <source>
        <dbReference type="ARBA" id="ARBA00022475"/>
    </source>
</evidence>
<keyword evidence="6" id="KW-0378">Hydrolase</keyword>
<comment type="similarity">
    <text evidence="3">Belongs to the glycosyl hydrolase 17 family.</text>
</comment>
<evidence type="ECO:0000256" key="14">
    <source>
        <dbReference type="ARBA" id="ARBA00042373"/>
    </source>
</evidence>
<feature type="compositionally biased region" description="Acidic residues" evidence="16">
    <location>
        <begin position="268"/>
        <end position="277"/>
    </location>
</feature>
<evidence type="ECO:0000256" key="17">
    <source>
        <dbReference type="SAM" id="Phobius"/>
    </source>
</evidence>
<dbReference type="InterPro" id="IPR017853">
    <property type="entry name" value="GH"/>
</dbReference>
<dbReference type="InterPro" id="IPR050732">
    <property type="entry name" value="Beta-glucan_modifiers"/>
</dbReference>
<proteinExistence type="inferred from homology"/>
<comment type="subcellular location">
    <subcellularLocation>
        <location evidence="2">Cell membrane</location>
        <topology evidence="2">Single-pass type II membrane protein</topology>
    </subcellularLocation>
</comment>
<evidence type="ECO:0000256" key="15">
    <source>
        <dbReference type="ARBA" id="ARBA00043078"/>
    </source>
</evidence>
<keyword evidence="17" id="KW-0812">Transmembrane</keyword>
<dbReference type="EC" id="3.2.1.39" evidence="4"/>
<evidence type="ECO:0000256" key="1">
    <source>
        <dbReference type="ARBA" id="ARBA00000382"/>
    </source>
</evidence>
<reference evidence="18 19" key="1">
    <citation type="submission" date="2017-08" db="EMBL/GenBank/DDBJ databases">
        <title>Harnessing the power of phylogenomics to disentangle the directionality and signatures of interkingdom host jumping in the parasitic fungal genus Tolypocladium.</title>
        <authorList>
            <person name="Quandt C.A."/>
            <person name="Patterson W."/>
            <person name="Spatafora J.W."/>
        </authorList>
    </citation>
    <scope>NUCLEOTIDE SEQUENCE [LARGE SCALE GENOMIC DNA]</scope>
    <source>
        <strain evidence="18 19">CBS 113982</strain>
    </source>
</reference>
<feature type="transmembrane region" description="Helical" evidence="17">
    <location>
        <begin position="360"/>
        <end position="384"/>
    </location>
</feature>
<keyword evidence="12" id="KW-0624">Polysaccharide degradation</keyword>
<protein>
    <recommendedName>
        <fullName evidence="4">glucan endo-1,3-beta-D-glucosidase</fullName>
        <ecNumber evidence="4">3.2.1.39</ecNumber>
    </recommendedName>
    <alternativeName>
        <fullName evidence="15">Endo-1,3-beta-glucanase btgC</fullName>
    </alternativeName>
    <alternativeName>
        <fullName evidence="14">Laminarinase btgC</fullName>
    </alternativeName>
</protein>
<keyword evidence="8 17" id="KW-0472">Membrane</keyword>
<evidence type="ECO:0000256" key="12">
    <source>
        <dbReference type="ARBA" id="ARBA00023326"/>
    </source>
</evidence>
<dbReference type="Proteomes" id="UP000236621">
    <property type="component" value="Unassembled WGS sequence"/>
</dbReference>
<comment type="function">
    <text evidence="13">Glucanases play a role in cell expansion during growth, in cell-cell fusion during mating, and in spore release during sporulation. This enzyme may be involved in beta-glucan degradation. Active on laminarin and lichenan.</text>
</comment>
<evidence type="ECO:0000256" key="2">
    <source>
        <dbReference type="ARBA" id="ARBA00004401"/>
    </source>
</evidence>
<evidence type="ECO:0000256" key="11">
    <source>
        <dbReference type="ARBA" id="ARBA00023316"/>
    </source>
</evidence>
<keyword evidence="9" id="KW-0325">Glycoprotein</keyword>
<feature type="compositionally biased region" description="Polar residues" evidence="16">
    <location>
        <begin position="178"/>
        <end position="193"/>
    </location>
</feature>
<dbReference type="STRING" id="45235.A0A2K3Q7A5"/>
<gene>
    <name evidence="18" type="ORF">TCAP_06666</name>
</gene>
<dbReference type="PANTHER" id="PTHR16631:SF17">
    <property type="entry name" value="GLUCAN ENDO-1,3-BETA-GLUCOSIDASE BTGC"/>
    <property type="match status" value="1"/>
</dbReference>
<feature type="region of interest" description="Disordered" evidence="16">
    <location>
        <begin position="1"/>
        <end position="110"/>
    </location>
</feature>
<evidence type="ECO:0000313" key="19">
    <source>
        <dbReference type="Proteomes" id="UP000236621"/>
    </source>
</evidence>
<comment type="catalytic activity">
    <reaction evidence="1">
        <text>Hydrolysis of (1-&gt;3)-beta-D-glucosidic linkages in (1-&gt;3)-beta-D-glucans.</text>
        <dbReference type="EC" id="3.2.1.39"/>
    </reaction>
</comment>
<dbReference type="GO" id="GO:0009986">
    <property type="term" value="C:cell surface"/>
    <property type="evidence" value="ECO:0007669"/>
    <property type="project" value="TreeGrafter"/>
</dbReference>
<evidence type="ECO:0000256" key="10">
    <source>
        <dbReference type="ARBA" id="ARBA00023277"/>
    </source>
</evidence>
<evidence type="ECO:0000256" key="7">
    <source>
        <dbReference type="ARBA" id="ARBA00022968"/>
    </source>
</evidence>
<dbReference type="GO" id="GO:0005576">
    <property type="term" value="C:extracellular region"/>
    <property type="evidence" value="ECO:0007669"/>
    <property type="project" value="TreeGrafter"/>
</dbReference>
<dbReference type="GO" id="GO:0005886">
    <property type="term" value="C:plasma membrane"/>
    <property type="evidence" value="ECO:0007669"/>
    <property type="project" value="UniProtKB-SubCell"/>
</dbReference>
<dbReference type="FunFam" id="3.20.20.80:FF:000151">
    <property type="entry name" value="Glucan endo-1,3-beta-glucosidase btgC"/>
    <property type="match status" value="1"/>
</dbReference>
<comment type="caution">
    <text evidence="18">The sequence shown here is derived from an EMBL/GenBank/DDBJ whole genome shotgun (WGS) entry which is preliminary data.</text>
</comment>
<evidence type="ECO:0000313" key="18">
    <source>
        <dbReference type="EMBL" id="PNY23391.1"/>
    </source>
</evidence>
<keyword evidence="19" id="KW-1185">Reference proteome</keyword>
<keyword evidence="11" id="KW-0961">Cell wall biogenesis/degradation</keyword>
<accession>A0A2K3Q7A5</accession>
<evidence type="ECO:0000256" key="8">
    <source>
        <dbReference type="ARBA" id="ARBA00023136"/>
    </source>
</evidence>
<feature type="compositionally biased region" description="Polar residues" evidence="16">
    <location>
        <begin position="288"/>
        <end position="298"/>
    </location>
</feature>
<dbReference type="EMBL" id="NRSZ01001106">
    <property type="protein sequence ID" value="PNY23391.1"/>
    <property type="molecule type" value="Genomic_DNA"/>
</dbReference>
<keyword evidence="17" id="KW-1133">Transmembrane helix</keyword>
<dbReference type="GO" id="GO:0009277">
    <property type="term" value="C:fungal-type cell wall"/>
    <property type="evidence" value="ECO:0007669"/>
    <property type="project" value="TreeGrafter"/>
</dbReference>
<dbReference type="GO" id="GO:0071555">
    <property type="term" value="P:cell wall organization"/>
    <property type="evidence" value="ECO:0007669"/>
    <property type="project" value="UniProtKB-KW"/>
</dbReference>
<evidence type="ECO:0000256" key="4">
    <source>
        <dbReference type="ARBA" id="ARBA00012780"/>
    </source>
</evidence>
<feature type="region of interest" description="Disordered" evidence="16">
    <location>
        <begin position="160"/>
        <end position="299"/>
    </location>
</feature>
<feature type="compositionally biased region" description="Low complexity" evidence="16">
    <location>
        <begin position="34"/>
        <end position="49"/>
    </location>
</feature>
<evidence type="ECO:0000256" key="13">
    <source>
        <dbReference type="ARBA" id="ARBA00037649"/>
    </source>
</evidence>
<dbReference type="GO" id="GO:0042973">
    <property type="term" value="F:glucan endo-1,3-beta-D-glucosidase activity"/>
    <property type="evidence" value="ECO:0007669"/>
    <property type="project" value="UniProtKB-EC"/>
</dbReference>
<dbReference type="GO" id="GO:0000272">
    <property type="term" value="P:polysaccharide catabolic process"/>
    <property type="evidence" value="ECO:0007669"/>
    <property type="project" value="UniProtKB-KW"/>
</dbReference>
<dbReference type="PANTHER" id="PTHR16631">
    <property type="entry name" value="GLUCAN 1,3-BETA-GLUCOSIDASE"/>
    <property type="match status" value="1"/>
</dbReference>
<organism evidence="18 19">
    <name type="scientific">Tolypocladium capitatum</name>
    <dbReference type="NCBI Taxonomy" id="45235"/>
    <lineage>
        <taxon>Eukaryota</taxon>
        <taxon>Fungi</taxon>
        <taxon>Dikarya</taxon>
        <taxon>Ascomycota</taxon>
        <taxon>Pezizomycotina</taxon>
        <taxon>Sordariomycetes</taxon>
        <taxon>Hypocreomycetidae</taxon>
        <taxon>Hypocreales</taxon>
        <taxon>Ophiocordycipitaceae</taxon>
        <taxon>Tolypocladium</taxon>
    </lineage>
</organism>
<dbReference type="SUPFAM" id="SSF51445">
    <property type="entry name" value="(Trans)glycosidases"/>
    <property type="match status" value="1"/>
</dbReference>
<evidence type="ECO:0000256" key="9">
    <source>
        <dbReference type="ARBA" id="ARBA00023180"/>
    </source>
</evidence>
<keyword evidence="5" id="KW-1003">Cell membrane</keyword>
<name>A0A2K3Q7A5_9HYPO</name>
<dbReference type="Gene3D" id="3.20.20.80">
    <property type="entry name" value="Glycosidases"/>
    <property type="match status" value="1"/>
</dbReference>
<evidence type="ECO:0000256" key="3">
    <source>
        <dbReference type="ARBA" id="ARBA00008773"/>
    </source>
</evidence>
<keyword evidence="10" id="KW-0119">Carbohydrate metabolism</keyword>
<evidence type="ECO:0000256" key="6">
    <source>
        <dbReference type="ARBA" id="ARBA00022801"/>
    </source>
</evidence>
<dbReference type="AlphaFoldDB" id="A0A2K3Q7A5"/>
<keyword evidence="7" id="KW-0735">Signal-anchor</keyword>
<dbReference type="OrthoDB" id="68336at2759"/>